<dbReference type="Pfam" id="PF00288">
    <property type="entry name" value="GHMP_kinases_N"/>
    <property type="match status" value="1"/>
</dbReference>
<evidence type="ECO:0000259" key="7">
    <source>
        <dbReference type="Pfam" id="PF00288"/>
    </source>
</evidence>
<keyword evidence="5 6" id="KW-0067">ATP-binding</keyword>
<evidence type="ECO:0000256" key="5">
    <source>
        <dbReference type="ARBA" id="ARBA00022840"/>
    </source>
</evidence>
<accession>A0A2G9Y8K8</accession>
<keyword evidence="2 6" id="KW-0808">Transferase</keyword>
<proteinExistence type="inferred from homology"/>
<dbReference type="InterPro" id="IPR036554">
    <property type="entry name" value="GHMP_kinase_C_sf"/>
</dbReference>
<sequence length="286" mass="32213">MIKLKAYAKLNLNLHIIPRPLKNGLYPVKFINCQLDLHDNLFFERIKNKIQVISDSSQLAKTEDNLIYKAAILLKKNVNNPSLGAKIRLEKNIPVKAGLAGGSSDAAAAIKGLAKLWQVNLDRSKLNKLAKELGKDVHYCLQGGMCQIECDGSKVIPLSFKLPKFWLVIIIPNKKKPSTEWMYNNLDVNKIGKNLSKLEKIKQAIRFKDKKNILENLYNDFESLATNCCLEIISIKNDLKDNGALKTVLAGSGLAMVGFFNEEKKAKATFNNLKVRYKNILWTETI</sequence>
<dbReference type="GO" id="GO:0019288">
    <property type="term" value="P:isopentenyl diphosphate biosynthetic process, methylerythritol 4-phosphate pathway"/>
    <property type="evidence" value="ECO:0007669"/>
    <property type="project" value="UniProtKB-UniRule"/>
</dbReference>
<comment type="catalytic activity">
    <reaction evidence="6">
        <text>4-CDP-2-C-methyl-D-erythritol + ATP = 4-CDP-2-C-methyl-D-erythritol 2-phosphate + ADP + H(+)</text>
        <dbReference type="Rhea" id="RHEA:18437"/>
        <dbReference type="ChEBI" id="CHEBI:15378"/>
        <dbReference type="ChEBI" id="CHEBI:30616"/>
        <dbReference type="ChEBI" id="CHEBI:57823"/>
        <dbReference type="ChEBI" id="CHEBI:57919"/>
        <dbReference type="ChEBI" id="CHEBI:456216"/>
        <dbReference type="EC" id="2.7.1.148"/>
    </reaction>
</comment>
<reference evidence="8 9" key="1">
    <citation type="submission" date="2017-09" db="EMBL/GenBank/DDBJ databases">
        <title>Depth-based differentiation of microbial function through sediment-hosted aquifers and enrichment of novel symbionts in the deep terrestrial subsurface.</title>
        <authorList>
            <person name="Probst A.J."/>
            <person name="Ladd B."/>
            <person name="Jarett J.K."/>
            <person name="Geller-Mcgrath D.E."/>
            <person name="Sieber C.M."/>
            <person name="Emerson J.B."/>
            <person name="Anantharaman K."/>
            <person name="Thomas B.C."/>
            <person name="Malmstrom R."/>
            <person name="Stieglmeier M."/>
            <person name="Klingl A."/>
            <person name="Woyke T."/>
            <person name="Ryan C.M."/>
            <person name="Banfield J.F."/>
        </authorList>
    </citation>
    <scope>NUCLEOTIDE SEQUENCE [LARGE SCALE GENOMIC DNA]</scope>
    <source>
        <strain evidence="8">CG23_combo_of_CG06-09_8_20_14_all_35_49</strain>
    </source>
</reference>
<dbReference type="PANTHER" id="PTHR43527">
    <property type="entry name" value="4-DIPHOSPHOCYTIDYL-2-C-METHYL-D-ERYTHRITOL KINASE, CHLOROPLASTIC"/>
    <property type="match status" value="1"/>
</dbReference>
<dbReference type="GO" id="GO:0005524">
    <property type="term" value="F:ATP binding"/>
    <property type="evidence" value="ECO:0007669"/>
    <property type="project" value="UniProtKB-UniRule"/>
</dbReference>
<dbReference type="GO" id="GO:0016114">
    <property type="term" value="P:terpenoid biosynthetic process"/>
    <property type="evidence" value="ECO:0007669"/>
    <property type="project" value="UniProtKB-UniRule"/>
</dbReference>
<protein>
    <recommendedName>
        <fullName evidence="1 6">4-diphosphocytidyl-2-C-methyl-D-erythritol kinase</fullName>
        <shortName evidence="6">CMK</shortName>
        <ecNumber evidence="6">2.7.1.148</ecNumber>
    </recommendedName>
    <alternativeName>
        <fullName evidence="6">4-(cytidine-5'-diphospho)-2-C-methyl-D-erythritol kinase</fullName>
    </alternativeName>
</protein>
<dbReference type="EMBL" id="PCRE01000043">
    <property type="protein sequence ID" value="PIP14831.1"/>
    <property type="molecule type" value="Genomic_DNA"/>
</dbReference>
<dbReference type="Gene3D" id="3.30.70.890">
    <property type="entry name" value="GHMP kinase, C-terminal domain"/>
    <property type="match status" value="1"/>
</dbReference>
<dbReference type="EC" id="2.7.1.148" evidence="6"/>
<dbReference type="InterPro" id="IPR014721">
    <property type="entry name" value="Ribsml_uS5_D2-typ_fold_subgr"/>
</dbReference>
<organism evidence="8 9">
    <name type="scientific">Candidatus Roizmanbacteria bacterium CG23_combo_of_CG06-09_8_20_14_all_35_49</name>
    <dbReference type="NCBI Taxonomy" id="1974863"/>
    <lineage>
        <taxon>Bacteria</taxon>
        <taxon>Candidatus Roizmaniibacteriota</taxon>
    </lineage>
</organism>
<feature type="active site" evidence="6">
    <location>
        <position position="9"/>
    </location>
</feature>
<dbReference type="HAMAP" id="MF_00061">
    <property type="entry name" value="IspE"/>
    <property type="match status" value="1"/>
</dbReference>
<gene>
    <name evidence="6 8" type="primary">ispE</name>
    <name evidence="8" type="ORF">COX47_02940</name>
</gene>
<dbReference type="GO" id="GO:0050515">
    <property type="term" value="F:4-(cytidine 5'-diphospho)-2-C-methyl-D-erythritol kinase activity"/>
    <property type="evidence" value="ECO:0007669"/>
    <property type="project" value="UniProtKB-UniRule"/>
</dbReference>
<keyword evidence="4 6" id="KW-0418">Kinase</keyword>
<dbReference type="InterPro" id="IPR006204">
    <property type="entry name" value="GHMP_kinase_N_dom"/>
</dbReference>
<comment type="function">
    <text evidence="6">Catalyzes the phosphorylation of the position 2 hydroxy group of 4-diphosphocytidyl-2C-methyl-D-erythritol.</text>
</comment>
<dbReference type="NCBIfam" id="TIGR00154">
    <property type="entry name" value="ispE"/>
    <property type="match status" value="1"/>
</dbReference>
<dbReference type="SUPFAM" id="SSF55060">
    <property type="entry name" value="GHMP Kinase, C-terminal domain"/>
    <property type="match status" value="1"/>
</dbReference>
<dbReference type="PANTHER" id="PTHR43527:SF2">
    <property type="entry name" value="4-DIPHOSPHOCYTIDYL-2-C-METHYL-D-ERYTHRITOL KINASE, CHLOROPLASTIC"/>
    <property type="match status" value="1"/>
</dbReference>
<evidence type="ECO:0000313" key="9">
    <source>
        <dbReference type="Proteomes" id="UP000231025"/>
    </source>
</evidence>
<dbReference type="AlphaFoldDB" id="A0A2G9Y8K8"/>
<evidence type="ECO:0000256" key="1">
    <source>
        <dbReference type="ARBA" id="ARBA00017473"/>
    </source>
</evidence>
<evidence type="ECO:0000256" key="4">
    <source>
        <dbReference type="ARBA" id="ARBA00022777"/>
    </source>
</evidence>
<feature type="binding site" evidence="6">
    <location>
        <begin position="94"/>
        <end position="104"/>
    </location>
    <ligand>
        <name>ATP</name>
        <dbReference type="ChEBI" id="CHEBI:30616"/>
    </ligand>
</feature>
<dbReference type="InterPro" id="IPR020568">
    <property type="entry name" value="Ribosomal_Su5_D2-typ_SF"/>
</dbReference>
<keyword evidence="3 6" id="KW-0547">Nucleotide-binding</keyword>
<dbReference type="Gene3D" id="3.30.230.10">
    <property type="match status" value="1"/>
</dbReference>
<keyword evidence="6" id="KW-0414">Isoprene biosynthesis</keyword>
<evidence type="ECO:0000313" key="8">
    <source>
        <dbReference type="EMBL" id="PIP14831.1"/>
    </source>
</evidence>
<feature type="active site" evidence="6">
    <location>
        <position position="136"/>
    </location>
</feature>
<comment type="caution">
    <text evidence="8">The sequence shown here is derived from an EMBL/GenBank/DDBJ whole genome shotgun (WGS) entry which is preliminary data.</text>
</comment>
<feature type="domain" description="GHMP kinase N-terminal" evidence="7">
    <location>
        <begin position="65"/>
        <end position="143"/>
    </location>
</feature>
<name>A0A2G9Y8K8_9BACT</name>
<evidence type="ECO:0000256" key="6">
    <source>
        <dbReference type="HAMAP-Rule" id="MF_00061"/>
    </source>
</evidence>
<dbReference type="Proteomes" id="UP000231025">
    <property type="component" value="Unassembled WGS sequence"/>
</dbReference>
<dbReference type="UniPathway" id="UPA00056">
    <property type="reaction ID" value="UER00094"/>
</dbReference>
<dbReference type="SUPFAM" id="SSF54211">
    <property type="entry name" value="Ribosomal protein S5 domain 2-like"/>
    <property type="match status" value="1"/>
</dbReference>
<dbReference type="PIRSF" id="PIRSF010376">
    <property type="entry name" value="IspE"/>
    <property type="match status" value="1"/>
</dbReference>
<evidence type="ECO:0000256" key="3">
    <source>
        <dbReference type="ARBA" id="ARBA00022741"/>
    </source>
</evidence>
<dbReference type="InterPro" id="IPR004424">
    <property type="entry name" value="IspE"/>
</dbReference>
<evidence type="ECO:0000256" key="2">
    <source>
        <dbReference type="ARBA" id="ARBA00022679"/>
    </source>
</evidence>
<comment type="pathway">
    <text evidence="6">Isoprenoid biosynthesis; isopentenyl diphosphate biosynthesis via DXP pathway; isopentenyl diphosphate from 1-deoxy-D-xylulose 5-phosphate: step 3/6.</text>
</comment>
<comment type="similarity">
    <text evidence="6">Belongs to the GHMP kinase family. IspE subfamily.</text>
</comment>